<feature type="compositionally biased region" description="Basic residues" evidence="4">
    <location>
        <begin position="221"/>
        <end position="234"/>
    </location>
</feature>
<evidence type="ECO:0000313" key="7">
    <source>
        <dbReference type="Proteomes" id="UP001374579"/>
    </source>
</evidence>
<dbReference type="SUPFAM" id="SSF48150">
    <property type="entry name" value="DNA-glycosylase"/>
    <property type="match status" value="1"/>
</dbReference>
<evidence type="ECO:0000256" key="1">
    <source>
        <dbReference type="ARBA" id="ARBA00004123"/>
    </source>
</evidence>
<feature type="region of interest" description="Disordered" evidence="4">
    <location>
        <begin position="56"/>
        <end position="267"/>
    </location>
</feature>
<reference evidence="6 7" key="1">
    <citation type="submission" date="2024-02" db="EMBL/GenBank/DDBJ databases">
        <title>Chromosome-scale genome assembly of the rough periwinkle Littorina saxatilis.</title>
        <authorList>
            <person name="De Jode A."/>
            <person name="Faria R."/>
            <person name="Formenti G."/>
            <person name="Sims Y."/>
            <person name="Smith T.P."/>
            <person name="Tracey A."/>
            <person name="Wood J.M.D."/>
            <person name="Zagrodzka Z.B."/>
            <person name="Johannesson K."/>
            <person name="Butlin R.K."/>
            <person name="Leder E.H."/>
        </authorList>
    </citation>
    <scope>NUCLEOTIDE SEQUENCE [LARGE SCALE GENOMIC DNA]</scope>
    <source>
        <strain evidence="6">Snail1</strain>
        <tissue evidence="6">Muscle</tissue>
    </source>
</reference>
<evidence type="ECO:0000259" key="5">
    <source>
        <dbReference type="PROSITE" id="PS50982"/>
    </source>
</evidence>
<keyword evidence="3" id="KW-0539">Nucleus</keyword>
<protein>
    <recommendedName>
        <fullName evidence="5">MBD domain-containing protein</fullName>
    </recommendedName>
</protein>
<feature type="compositionally biased region" description="Low complexity" evidence="4">
    <location>
        <begin position="558"/>
        <end position="577"/>
    </location>
</feature>
<feature type="compositionally biased region" description="Low complexity" evidence="4">
    <location>
        <begin position="537"/>
        <end position="547"/>
    </location>
</feature>
<dbReference type="GO" id="GO:0005634">
    <property type="term" value="C:nucleus"/>
    <property type="evidence" value="ECO:0007669"/>
    <property type="project" value="UniProtKB-SubCell"/>
</dbReference>
<keyword evidence="2" id="KW-0597">Phosphoprotein</keyword>
<feature type="compositionally biased region" description="Basic and acidic residues" evidence="4">
    <location>
        <begin position="150"/>
        <end position="163"/>
    </location>
</feature>
<dbReference type="PROSITE" id="PS50982">
    <property type="entry name" value="MBD"/>
    <property type="match status" value="1"/>
</dbReference>
<dbReference type="InterPro" id="IPR011257">
    <property type="entry name" value="DNA_glycosylase"/>
</dbReference>
<dbReference type="SMART" id="SM00391">
    <property type="entry name" value="MBD"/>
    <property type="match status" value="1"/>
</dbReference>
<accession>A0AAN9BE51</accession>
<keyword evidence="7" id="KW-1185">Reference proteome</keyword>
<feature type="compositionally biased region" description="Low complexity" evidence="4">
    <location>
        <begin position="202"/>
        <end position="213"/>
    </location>
</feature>
<sequence length="910" mass="99142">METDEIQEDVVSTESTLVPQEAVSSPSLFDQEYDDNEQLHNASVSNSESFVADNMADVSADNPGPGAECSSDESIMQEEPVDSTATGDDCILELKPEDLDENENSAPDSVASIEAASAASPAGDLVTPSASADPAASPASSDLEAVVDVENEKLAPDVEHSAEPDADTPIGDVVTAASVESPMAGLVDDDTPAVDAESDMPSSSADAERASSSVEQSTPVSRKRARARKSKPLKRYSPPIAVPTVMVTAPSDQSESEADEGGAKDMSVTEPAAAISLPRRIESTDSLPPGWRRVQILRMGGKHAGRYDQTLYSDTGFKMRSLPNVQLYLEKLGQADMLTDTSFDFVFKQPFSTPKPKKTPVIRAPRSKTPKSQPTPKLPKTPKLKTIPKVSLKRKLVAESKEISPELVKDEAASQSTSWEIVGTKKTKAVRKKTASPSKVKESPQLKLHSLFNLKTKSPQTVTESKFKSSFKSMLHKTFAPMAETAEGSDQTSGTLEDSVEEDAVADDGYLAEEQEDPFKSEEDEMAANLTEKVDEVSVPSPSVTSSGYQVETDSESDSSTPQDTPQTPTQKTPLSSVSQNTTTNPSPTLGRKDPLRLQSRTMQSKRSLSPSDSDASARKRAKISLDADMETDSHSMGMHSDQTDVSLTSQEEDENQNMAAKVKMMHLSDSSSTRDVKDSASTSSSTASSVARHTPPPTFPPRGSKGGAAKGRSSQASQSAKSPSRKKSPAVKPSPVAGSSPDKSHYFKTNGAPPKMPKPRIRRDEMWTPPRSPFNLIQESLFHDPWKMLVATIFLNKTRADVAIPLLWKFLNRWPGPEQARKAEKERIAKMLQPLGLHETRAASIIRFSEDYVTKDWKYPIELHGIGKYGNDSYRIFCVREWRQVQPDDHKLNDYHEWLTLHHKELGVE</sequence>
<dbReference type="Proteomes" id="UP001374579">
    <property type="component" value="Unassembled WGS sequence"/>
</dbReference>
<evidence type="ECO:0000313" key="6">
    <source>
        <dbReference type="EMBL" id="KAK7103029.1"/>
    </source>
</evidence>
<feature type="compositionally biased region" description="Polar residues" evidence="4">
    <location>
        <begin position="578"/>
        <end position="588"/>
    </location>
</feature>
<dbReference type="GO" id="GO:0006281">
    <property type="term" value="P:DNA repair"/>
    <property type="evidence" value="ECO:0007669"/>
    <property type="project" value="InterPro"/>
</dbReference>
<dbReference type="FunFam" id="1.10.340.30:FF:000007">
    <property type="entry name" value="Methyl-CpG-binding domain protein 4"/>
    <property type="match status" value="1"/>
</dbReference>
<name>A0AAN9BE51_9CAEN</name>
<dbReference type="Pfam" id="PF01429">
    <property type="entry name" value="MBD"/>
    <property type="match status" value="1"/>
</dbReference>
<dbReference type="GO" id="GO:0003677">
    <property type="term" value="F:DNA binding"/>
    <property type="evidence" value="ECO:0007669"/>
    <property type="project" value="InterPro"/>
</dbReference>
<feature type="compositionally biased region" description="Low complexity" evidence="4">
    <location>
        <begin position="109"/>
        <end position="142"/>
    </location>
</feature>
<feature type="region of interest" description="Disordered" evidence="4">
    <location>
        <begin position="354"/>
        <end position="383"/>
    </location>
</feature>
<dbReference type="PANTHER" id="PTHR15074:SF0">
    <property type="entry name" value="METHYL-CPG-BINDING DOMAIN PROTEIN 4-LIKE PROTEIN"/>
    <property type="match status" value="1"/>
</dbReference>
<feature type="region of interest" description="Disordered" evidence="4">
    <location>
        <begin position="1"/>
        <end position="22"/>
    </location>
</feature>
<dbReference type="PANTHER" id="PTHR15074">
    <property type="entry name" value="METHYL-CPG-BINDING PROTEIN"/>
    <property type="match status" value="1"/>
</dbReference>
<dbReference type="GO" id="GO:0003824">
    <property type="term" value="F:catalytic activity"/>
    <property type="evidence" value="ECO:0007669"/>
    <property type="project" value="InterPro"/>
</dbReference>
<feature type="compositionally biased region" description="Basic residues" evidence="4">
    <location>
        <begin position="355"/>
        <end position="369"/>
    </location>
</feature>
<dbReference type="SUPFAM" id="SSF54171">
    <property type="entry name" value="DNA-binding domain"/>
    <property type="match status" value="1"/>
</dbReference>
<feature type="compositionally biased region" description="Acidic residues" evidence="4">
    <location>
        <begin position="187"/>
        <end position="198"/>
    </location>
</feature>
<dbReference type="Gene3D" id="3.30.890.10">
    <property type="entry name" value="Methyl-cpg-binding Protein 2, Chain A"/>
    <property type="match status" value="1"/>
</dbReference>
<dbReference type="InterPro" id="IPR045138">
    <property type="entry name" value="MeCP2/MBD4"/>
</dbReference>
<dbReference type="Gene3D" id="1.10.340.30">
    <property type="entry name" value="Hypothetical protein, domain 2"/>
    <property type="match status" value="1"/>
</dbReference>
<comment type="caution">
    <text evidence="6">The sequence shown here is derived from an EMBL/GenBank/DDBJ whole genome shotgun (WGS) entry which is preliminary data.</text>
</comment>
<comment type="subcellular location">
    <subcellularLocation>
        <location evidence="1">Nucleus</location>
    </subcellularLocation>
</comment>
<dbReference type="InterPro" id="IPR016177">
    <property type="entry name" value="DNA-bd_dom_sf"/>
</dbReference>
<organism evidence="6 7">
    <name type="scientific">Littorina saxatilis</name>
    <dbReference type="NCBI Taxonomy" id="31220"/>
    <lineage>
        <taxon>Eukaryota</taxon>
        <taxon>Metazoa</taxon>
        <taxon>Spiralia</taxon>
        <taxon>Lophotrochozoa</taxon>
        <taxon>Mollusca</taxon>
        <taxon>Gastropoda</taxon>
        <taxon>Caenogastropoda</taxon>
        <taxon>Littorinimorpha</taxon>
        <taxon>Littorinoidea</taxon>
        <taxon>Littorinidae</taxon>
        <taxon>Littorina</taxon>
    </lineage>
</organism>
<feature type="compositionally biased region" description="Acidic residues" evidence="4">
    <location>
        <begin position="498"/>
        <end position="526"/>
    </location>
</feature>
<feature type="compositionally biased region" description="Polar residues" evidence="4">
    <location>
        <begin position="599"/>
        <end position="615"/>
    </location>
</feature>
<feature type="domain" description="MBD" evidence="5">
    <location>
        <begin position="277"/>
        <end position="350"/>
    </location>
</feature>
<dbReference type="InterPro" id="IPR001739">
    <property type="entry name" value="Methyl_CpG_DNA-bd"/>
</dbReference>
<proteinExistence type="predicted"/>
<feature type="compositionally biased region" description="Low complexity" evidence="4">
    <location>
        <begin position="711"/>
        <end position="723"/>
    </location>
</feature>
<dbReference type="AlphaFoldDB" id="A0AAN9BE51"/>
<feature type="region of interest" description="Disordered" evidence="4">
    <location>
        <begin position="481"/>
        <end position="768"/>
    </location>
</feature>
<gene>
    <name evidence="6" type="ORF">V1264_021161</name>
</gene>
<evidence type="ECO:0000256" key="4">
    <source>
        <dbReference type="SAM" id="MobiDB-lite"/>
    </source>
</evidence>
<evidence type="ECO:0000256" key="3">
    <source>
        <dbReference type="ARBA" id="ARBA00023242"/>
    </source>
</evidence>
<dbReference type="EMBL" id="JBAMIC010000010">
    <property type="protein sequence ID" value="KAK7103029.1"/>
    <property type="molecule type" value="Genomic_DNA"/>
</dbReference>
<feature type="compositionally biased region" description="Polar residues" evidence="4">
    <location>
        <begin position="10"/>
        <end position="22"/>
    </location>
</feature>
<feature type="compositionally biased region" description="Low complexity" evidence="4">
    <location>
        <begin position="680"/>
        <end position="690"/>
    </location>
</feature>
<evidence type="ECO:0000256" key="2">
    <source>
        <dbReference type="ARBA" id="ARBA00022553"/>
    </source>
</evidence>